<organism evidence="1 2">
    <name type="scientific">Segatella oulorum</name>
    <dbReference type="NCBI Taxonomy" id="28136"/>
    <lineage>
        <taxon>Bacteria</taxon>
        <taxon>Pseudomonadati</taxon>
        <taxon>Bacteroidota</taxon>
        <taxon>Bacteroidia</taxon>
        <taxon>Bacteroidales</taxon>
        <taxon>Prevotellaceae</taxon>
        <taxon>Segatella</taxon>
    </lineage>
</organism>
<evidence type="ECO:0000313" key="2">
    <source>
        <dbReference type="Proteomes" id="UP000190065"/>
    </source>
</evidence>
<dbReference type="Proteomes" id="UP000190065">
    <property type="component" value="Unassembled WGS sequence"/>
</dbReference>
<dbReference type="AlphaFoldDB" id="A0A1T4R8T1"/>
<accession>A0A1T4R8T1</accession>
<gene>
    <name evidence="1" type="ORF">SAMN02745202_02149</name>
</gene>
<name>A0A1T4R8T1_9BACT</name>
<reference evidence="1 2" key="1">
    <citation type="submission" date="2017-02" db="EMBL/GenBank/DDBJ databases">
        <authorList>
            <person name="Peterson S.W."/>
        </authorList>
    </citation>
    <scope>NUCLEOTIDE SEQUENCE [LARGE SCALE GENOMIC DNA]</scope>
    <source>
        <strain evidence="1 2">ATCC 43324</strain>
    </source>
</reference>
<dbReference type="EMBL" id="FUXK01000029">
    <property type="protein sequence ID" value="SKA12480.1"/>
    <property type="molecule type" value="Genomic_DNA"/>
</dbReference>
<proteinExistence type="predicted"/>
<evidence type="ECO:0000313" key="1">
    <source>
        <dbReference type="EMBL" id="SKA12480.1"/>
    </source>
</evidence>
<protein>
    <submittedName>
        <fullName evidence="1">Uncharacterized protein</fullName>
    </submittedName>
</protein>
<sequence>MRLQTVFKAVIHLFAERLQQLASLIFCQPFDNIVQTAVPFSTYKLTIRLV</sequence>